<dbReference type="EMBL" id="BAAAZO010000006">
    <property type="protein sequence ID" value="GAA3616067.1"/>
    <property type="molecule type" value="Genomic_DNA"/>
</dbReference>
<feature type="transmembrane region" description="Helical" evidence="1">
    <location>
        <begin position="68"/>
        <end position="89"/>
    </location>
</feature>
<protein>
    <submittedName>
        <fullName evidence="2">Uncharacterized protein</fullName>
    </submittedName>
</protein>
<keyword evidence="3" id="KW-1185">Reference proteome</keyword>
<gene>
    <name evidence="2" type="ORF">GCM10022223_35480</name>
</gene>
<evidence type="ECO:0000256" key="1">
    <source>
        <dbReference type="SAM" id="Phobius"/>
    </source>
</evidence>
<sequence length="93" mass="9428">MTGYNAGSAPSLNTLIASGDSDGGQGVVVLVVLLICAVVLVMVSIISKFQQPFVIVLQNPFKLLMKTVMVGVTLTVVGVAVISIILAAAGTPS</sequence>
<reference evidence="3" key="1">
    <citation type="journal article" date="2019" name="Int. J. Syst. Evol. Microbiol.">
        <title>The Global Catalogue of Microorganisms (GCM) 10K type strain sequencing project: providing services to taxonomists for standard genome sequencing and annotation.</title>
        <authorList>
            <consortium name="The Broad Institute Genomics Platform"/>
            <consortium name="The Broad Institute Genome Sequencing Center for Infectious Disease"/>
            <person name="Wu L."/>
            <person name="Ma J."/>
        </authorList>
    </citation>
    <scope>NUCLEOTIDE SEQUENCE [LARGE SCALE GENOMIC DNA]</scope>
    <source>
        <strain evidence="3">JCM 16902</strain>
    </source>
</reference>
<accession>A0ABP6ZPF5</accession>
<dbReference type="Proteomes" id="UP001501074">
    <property type="component" value="Unassembled WGS sequence"/>
</dbReference>
<dbReference type="RefSeq" id="WP_231482843.1">
    <property type="nucleotide sequence ID" value="NZ_BAAAZO010000006.1"/>
</dbReference>
<evidence type="ECO:0000313" key="3">
    <source>
        <dbReference type="Proteomes" id="UP001501074"/>
    </source>
</evidence>
<keyword evidence="1" id="KW-0812">Transmembrane</keyword>
<feature type="transmembrane region" description="Helical" evidence="1">
    <location>
        <begin position="27"/>
        <end position="47"/>
    </location>
</feature>
<comment type="caution">
    <text evidence="2">The sequence shown here is derived from an EMBL/GenBank/DDBJ whole genome shotgun (WGS) entry which is preliminary data.</text>
</comment>
<evidence type="ECO:0000313" key="2">
    <source>
        <dbReference type="EMBL" id="GAA3616067.1"/>
    </source>
</evidence>
<keyword evidence="1" id="KW-1133">Transmembrane helix</keyword>
<keyword evidence="1" id="KW-0472">Membrane</keyword>
<organism evidence="2 3">
    <name type="scientific">Kineosporia mesophila</name>
    <dbReference type="NCBI Taxonomy" id="566012"/>
    <lineage>
        <taxon>Bacteria</taxon>
        <taxon>Bacillati</taxon>
        <taxon>Actinomycetota</taxon>
        <taxon>Actinomycetes</taxon>
        <taxon>Kineosporiales</taxon>
        <taxon>Kineosporiaceae</taxon>
        <taxon>Kineosporia</taxon>
    </lineage>
</organism>
<proteinExistence type="predicted"/>
<name>A0ABP6ZPF5_9ACTN</name>